<dbReference type="Proteomes" id="UP000240883">
    <property type="component" value="Unassembled WGS sequence"/>
</dbReference>
<sequence>MEQQAPVQPVTSITTTAETAYVGEGQQSEKPRFTRSERRQFKVEKAGHTKKPHRKDSKFQIAALDDVIAYLVSIRHLRKNEQVKALSRVAKQFENSGAKSLESRAEPKKELSAKKLEKIQKRREIRAEKKAAWLAKKAETAQAESGHASGPTEAPAQRQAAFPEADFIDYDNL</sequence>
<feature type="region of interest" description="Disordered" evidence="1">
    <location>
        <begin position="95"/>
        <end position="115"/>
    </location>
</feature>
<feature type="region of interest" description="Disordered" evidence="1">
    <location>
        <begin position="136"/>
        <end position="173"/>
    </location>
</feature>
<protein>
    <submittedName>
        <fullName evidence="2">Uncharacterized protein</fullName>
    </submittedName>
</protein>
<evidence type="ECO:0000256" key="1">
    <source>
        <dbReference type="SAM" id="MobiDB-lite"/>
    </source>
</evidence>
<feature type="region of interest" description="Disordered" evidence="1">
    <location>
        <begin position="1"/>
        <end position="57"/>
    </location>
</feature>
<dbReference type="OrthoDB" id="10643351at2759"/>
<name>A0A2T2P0Y0_CORCC</name>
<accession>A0A2T2P0Y0</accession>
<dbReference type="EMBL" id="KZ678131">
    <property type="protein sequence ID" value="PSN71331.1"/>
    <property type="molecule type" value="Genomic_DNA"/>
</dbReference>
<feature type="compositionally biased region" description="Basic and acidic residues" evidence="1">
    <location>
        <begin position="27"/>
        <end position="47"/>
    </location>
</feature>
<dbReference type="AlphaFoldDB" id="A0A2T2P0Y0"/>
<proteinExistence type="predicted"/>
<keyword evidence="3" id="KW-1185">Reference proteome</keyword>
<evidence type="ECO:0000313" key="3">
    <source>
        <dbReference type="Proteomes" id="UP000240883"/>
    </source>
</evidence>
<feature type="compositionally biased region" description="Polar residues" evidence="1">
    <location>
        <begin position="1"/>
        <end position="18"/>
    </location>
</feature>
<reference evidence="2 3" key="1">
    <citation type="journal article" date="2018" name="Front. Microbiol.">
        <title>Genome-Wide Analysis of Corynespora cassiicola Leaf Fall Disease Putative Effectors.</title>
        <authorList>
            <person name="Lopez D."/>
            <person name="Ribeiro S."/>
            <person name="Label P."/>
            <person name="Fumanal B."/>
            <person name="Venisse J.S."/>
            <person name="Kohler A."/>
            <person name="de Oliveira R.R."/>
            <person name="Labutti K."/>
            <person name="Lipzen A."/>
            <person name="Lail K."/>
            <person name="Bauer D."/>
            <person name="Ohm R.A."/>
            <person name="Barry K.W."/>
            <person name="Spatafora J."/>
            <person name="Grigoriev I.V."/>
            <person name="Martin F.M."/>
            <person name="Pujade-Renaud V."/>
        </authorList>
    </citation>
    <scope>NUCLEOTIDE SEQUENCE [LARGE SCALE GENOMIC DNA]</scope>
    <source>
        <strain evidence="2 3">Philippines</strain>
    </source>
</reference>
<organism evidence="2 3">
    <name type="scientific">Corynespora cassiicola Philippines</name>
    <dbReference type="NCBI Taxonomy" id="1448308"/>
    <lineage>
        <taxon>Eukaryota</taxon>
        <taxon>Fungi</taxon>
        <taxon>Dikarya</taxon>
        <taxon>Ascomycota</taxon>
        <taxon>Pezizomycotina</taxon>
        <taxon>Dothideomycetes</taxon>
        <taxon>Pleosporomycetidae</taxon>
        <taxon>Pleosporales</taxon>
        <taxon>Corynesporascaceae</taxon>
        <taxon>Corynespora</taxon>
    </lineage>
</organism>
<feature type="compositionally biased region" description="Basic and acidic residues" evidence="1">
    <location>
        <begin position="101"/>
        <end position="115"/>
    </location>
</feature>
<evidence type="ECO:0000313" key="2">
    <source>
        <dbReference type="EMBL" id="PSN71331.1"/>
    </source>
</evidence>
<gene>
    <name evidence="2" type="ORF">BS50DRAFT_280286</name>
</gene>